<evidence type="ECO:0000256" key="6">
    <source>
        <dbReference type="ARBA" id="ARBA00023002"/>
    </source>
</evidence>
<gene>
    <name evidence="8" type="ORF">FJ693_04705</name>
</gene>
<keyword evidence="3" id="KW-0285">Flavoprotein</keyword>
<keyword evidence="9" id="KW-1185">Reference proteome</keyword>
<dbReference type="Pfam" id="PF00743">
    <property type="entry name" value="FMO-like"/>
    <property type="match status" value="1"/>
</dbReference>
<name>A0A552WUS1_9MICO</name>
<keyword evidence="4" id="KW-0274">FAD</keyword>
<evidence type="ECO:0000256" key="4">
    <source>
        <dbReference type="ARBA" id="ARBA00022827"/>
    </source>
</evidence>
<evidence type="ECO:0000256" key="5">
    <source>
        <dbReference type="ARBA" id="ARBA00022857"/>
    </source>
</evidence>
<dbReference type="RefSeq" id="WP_143417369.1">
    <property type="nucleotide sequence ID" value="NZ_VJXR01000008.1"/>
</dbReference>
<comment type="caution">
    <text evidence="8">The sequence shown here is derived from an EMBL/GenBank/DDBJ whole genome shotgun (WGS) entry which is preliminary data.</text>
</comment>
<dbReference type="InterPro" id="IPR050346">
    <property type="entry name" value="FMO-like"/>
</dbReference>
<dbReference type="GO" id="GO:0004499">
    <property type="term" value="F:N,N-dimethylaniline monooxygenase activity"/>
    <property type="evidence" value="ECO:0007669"/>
    <property type="project" value="InterPro"/>
</dbReference>
<keyword evidence="6" id="KW-0560">Oxidoreductase</keyword>
<protein>
    <submittedName>
        <fullName evidence="8">NAD(P)/FAD-dependent oxidoreductase</fullName>
    </submittedName>
</protein>
<evidence type="ECO:0000256" key="7">
    <source>
        <dbReference type="SAM" id="MobiDB-lite"/>
    </source>
</evidence>
<reference evidence="8 9" key="1">
    <citation type="submission" date="2019-07" db="EMBL/GenBank/DDBJ databases">
        <title>Georgenia wutianyii sp. nov. and Georgenia *** sp. nov. isolated from plateau pika (Ochotona curzoniae) in the Qinghai-Tibet plateau of China.</title>
        <authorList>
            <person name="Tian Z."/>
        </authorList>
    </citation>
    <scope>NUCLEOTIDE SEQUENCE [LARGE SCALE GENOMIC DNA]</scope>
    <source>
        <strain evidence="8 9">Z446</strain>
    </source>
</reference>
<dbReference type="InterPro" id="IPR020946">
    <property type="entry name" value="Flavin_mOase-like"/>
</dbReference>
<keyword evidence="5" id="KW-0521">NADP</keyword>
<dbReference type="InterPro" id="IPR000960">
    <property type="entry name" value="Flavin_mOase"/>
</dbReference>
<organism evidence="8 9">
    <name type="scientific">Georgenia yuyongxinii</name>
    <dbReference type="NCBI Taxonomy" id="2589797"/>
    <lineage>
        <taxon>Bacteria</taxon>
        <taxon>Bacillati</taxon>
        <taxon>Actinomycetota</taxon>
        <taxon>Actinomycetes</taxon>
        <taxon>Micrococcales</taxon>
        <taxon>Bogoriellaceae</taxon>
        <taxon>Georgenia</taxon>
    </lineage>
</organism>
<dbReference type="Gene3D" id="3.50.50.60">
    <property type="entry name" value="FAD/NAD(P)-binding domain"/>
    <property type="match status" value="1"/>
</dbReference>
<comment type="similarity">
    <text evidence="1">Belongs to the FMO family.</text>
</comment>
<dbReference type="GO" id="GO:0050660">
    <property type="term" value="F:flavin adenine dinucleotide binding"/>
    <property type="evidence" value="ECO:0007669"/>
    <property type="project" value="InterPro"/>
</dbReference>
<dbReference type="GO" id="GO:0050661">
    <property type="term" value="F:NADP binding"/>
    <property type="evidence" value="ECO:0007669"/>
    <property type="project" value="InterPro"/>
</dbReference>
<dbReference type="InterPro" id="IPR036188">
    <property type="entry name" value="FAD/NAD-bd_sf"/>
</dbReference>
<evidence type="ECO:0000256" key="1">
    <source>
        <dbReference type="ARBA" id="ARBA00009183"/>
    </source>
</evidence>
<dbReference type="SUPFAM" id="SSF51905">
    <property type="entry name" value="FAD/NAD(P)-binding domain"/>
    <property type="match status" value="2"/>
</dbReference>
<evidence type="ECO:0000313" key="8">
    <source>
        <dbReference type="EMBL" id="TRW46590.1"/>
    </source>
</evidence>
<feature type="region of interest" description="Disordered" evidence="7">
    <location>
        <begin position="490"/>
        <end position="549"/>
    </location>
</feature>
<dbReference type="EMBL" id="VJXR01000008">
    <property type="protein sequence ID" value="TRW46590.1"/>
    <property type="molecule type" value="Genomic_DNA"/>
</dbReference>
<dbReference type="PANTHER" id="PTHR23023">
    <property type="entry name" value="DIMETHYLANILINE MONOOXYGENASE"/>
    <property type="match status" value="1"/>
</dbReference>
<accession>A0A552WUS1</accession>
<dbReference type="PRINTS" id="PR00370">
    <property type="entry name" value="FMOXYGENASE"/>
</dbReference>
<proteinExistence type="inferred from homology"/>
<evidence type="ECO:0000256" key="3">
    <source>
        <dbReference type="ARBA" id="ARBA00022630"/>
    </source>
</evidence>
<evidence type="ECO:0000313" key="9">
    <source>
        <dbReference type="Proteomes" id="UP000318693"/>
    </source>
</evidence>
<dbReference type="Proteomes" id="UP000318693">
    <property type="component" value="Unassembled WGS sequence"/>
</dbReference>
<evidence type="ECO:0000256" key="2">
    <source>
        <dbReference type="ARBA" id="ARBA00010139"/>
    </source>
</evidence>
<dbReference type="AlphaFoldDB" id="A0A552WUS1"/>
<sequence length="549" mass="60525">MRIAIIGAGFAGLAAGKVLTQFGHEVTIYEKAPDVGGVWSSTRRYPGLSTQNNKGTYALSDLPMPKHFPEWPSGEQVQQYLEAYARKFGLLDRTRLSTEVIGADLDESGPRWTIRTRGPAGEVHESADFLVVANGIFSDAFTPSYPGRDEFEAAGGRVCTPSDVRDLAQVEGKHVLVVGYGKSACDIATAISGSAASTSVVARQLIWKMPKKLFGVLNYKYLMLTRLGEALFEYQQTKGVEAFLHGKGKAVRDGMLGGLQAVATKQLRLTRSGLVPVGGFERIARSTVSLTSDGFFKKAASGEIDVVRDSQIVRLFAQGGLPMAELADGSTRRADVVIAATGWRQGVPFLNPEVQDRLTDERGNFELYRFVLPHEVPGLAFCGYNSSFYSPLSAEVAALWIANYLMGQSKLPPVAERRRQVQQRLRWMEERTEGHHARGTNLIPFSMHNVDEMLAEIGITIPRTQRIREWLLPANPRDYRRITEQLLARRQSTRRDLVAPSLPRAKEQPNATPLADQAAGPLAEERHRSPRVEAQPSTPGAEKERTIVN</sequence>
<dbReference type="PIRSF" id="PIRSF000332">
    <property type="entry name" value="FMO"/>
    <property type="match status" value="1"/>
</dbReference>
<comment type="similarity">
    <text evidence="2">Belongs to the FAD-binding monooxygenase family.</text>
</comment>